<dbReference type="RefSeq" id="WP_171091426.1">
    <property type="nucleotide sequence ID" value="NZ_CP053069.1"/>
</dbReference>
<keyword evidence="3" id="KW-1185">Reference proteome</keyword>
<name>A0A6M4GW33_9PROT</name>
<accession>A0A6M4GW33</accession>
<feature type="transmembrane region" description="Helical" evidence="1">
    <location>
        <begin position="78"/>
        <end position="100"/>
    </location>
</feature>
<keyword evidence="1" id="KW-0472">Membrane</keyword>
<protein>
    <submittedName>
        <fullName evidence="2">Uncharacterized protein</fullName>
    </submittedName>
</protein>
<organism evidence="2 3">
    <name type="scientific">Usitatibacter rugosus</name>
    <dbReference type="NCBI Taxonomy" id="2732067"/>
    <lineage>
        <taxon>Bacteria</taxon>
        <taxon>Pseudomonadati</taxon>
        <taxon>Pseudomonadota</taxon>
        <taxon>Betaproteobacteria</taxon>
        <taxon>Nitrosomonadales</taxon>
        <taxon>Usitatibacteraceae</taxon>
        <taxon>Usitatibacter</taxon>
    </lineage>
</organism>
<gene>
    <name evidence="2" type="ORF">DSM104443_01771</name>
</gene>
<evidence type="ECO:0000313" key="2">
    <source>
        <dbReference type="EMBL" id="QJR10704.1"/>
    </source>
</evidence>
<reference evidence="2 3" key="1">
    <citation type="submission" date="2020-04" db="EMBL/GenBank/DDBJ databases">
        <title>Usitatibacter rugosus gen. nov., sp. nov. and Usitatibacter palustris sp. nov., novel members of Usitatibacteraceae fam. nov. within the order Nitrosomonadales isolated from soil.</title>
        <authorList>
            <person name="Huber K.J."/>
            <person name="Neumann-Schaal M."/>
            <person name="Geppert A."/>
            <person name="Luckner M."/>
            <person name="Wanner G."/>
            <person name="Overmann J."/>
        </authorList>
    </citation>
    <scope>NUCLEOTIDE SEQUENCE [LARGE SCALE GENOMIC DNA]</scope>
    <source>
        <strain evidence="2 3">0125_3</strain>
    </source>
</reference>
<sequence>MEPEILSIASYLGLWFVVYRAIRFLFDRAEADASPAMRTDWIRWIHRDTPQRVVNRLPKMFIETFDRLFGYRAFSFGFFLRSSVVTVVALSMLLLAWAAFRPDQAVQAAVVLVKRDGSLLGLLLAIVLWLIFATLLNVIPDYLSVVKSRALIGAAARTSSSTKFVGLVLADIALSALLGLLATALVAYVVWLFFPFYLPNFGSSWKAISTNLNFSFITFQDFLDILSLKANPGIQMTWVFFDSAGVKQGEWKETGGNLVPIGVNFYATFFTTLWMGIFMSATSWVRIYPRALAIGDWFRRAFNVNEKPFQSLGTMIAVWASVGFLIGLVLLLVARF</sequence>
<feature type="transmembrane region" description="Helical" evidence="1">
    <location>
        <begin position="120"/>
        <end position="143"/>
    </location>
</feature>
<feature type="transmembrane region" description="Helical" evidence="1">
    <location>
        <begin position="265"/>
        <end position="288"/>
    </location>
</feature>
<dbReference type="EMBL" id="CP053069">
    <property type="protein sequence ID" value="QJR10704.1"/>
    <property type="molecule type" value="Genomic_DNA"/>
</dbReference>
<dbReference type="Proteomes" id="UP000501534">
    <property type="component" value="Chromosome"/>
</dbReference>
<dbReference type="AlphaFoldDB" id="A0A6M4GW33"/>
<feature type="transmembrane region" description="Helical" evidence="1">
    <location>
        <begin position="309"/>
        <end position="334"/>
    </location>
</feature>
<keyword evidence="1" id="KW-0812">Transmembrane</keyword>
<dbReference type="KEGG" id="uru:DSM104443_01771"/>
<evidence type="ECO:0000256" key="1">
    <source>
        <dbReference type="SAM" id="Phobius"/>
    </source>
</evidence>
<feature type="transmembrane region" description="Helical" evidence="1">
    <location>
        <begin position="6"/>
        <end position="26"/>
    </location>
</feature>
<keyword evidence="1" id="KW-1133">Transmembrane helix</keyword>
<evidence type="ECO:0000313" key="3">
    <source>
        <dbReference type="Proteomes" id="UP000501534"/>
    </source>
</evidence>
<proteinExistence type="predicted"/>
<feature type="transmembrane region" description="Helical" evidence="1">
    <location>
        <begin position="164"/>
        <end position="194"/>
    </location>
</feature>